<dbReference type="RefSeq" id="XP_008899657.1">
    <property type="nucleotide sequence ID" value="XM_008901409.1"/>
</dbReference>
<organism evidence="1 2">
    <name type="scientific">Phytophthora nicotianae (strain INRA-310)</name>
    <name type="common">Phytophthora parasitica</name>
    <dbReference type="NCBI Taxonomy" id="761204"/>
    <lineage>
        <taxon>Eukaryota</taxon>
        <taxon>Sar</taxon>
        <taxon>Stramenopiles</taxon>
        <taxon>Oomycota</taxon>
        <taxon>Peronosporomycetes</taxon>
        <taxon>Peronosporales</taxon>
        <taxon>Peronosporaceae</taxon>
        <taxon>Phytophthora</taxon>
    </lineage>
</organism>
<sequence>MTEEEQAILEHALRYRDTDFILNNMDTLDQLQLTLSEKCGLIGGIVLFVGLGKYVVDEVKTMATFWENFIKGNEPVCTTAVAIAHLVVAVCIGGFWPAARECLTWLKTFQMKYQLGRLLQDTRHLPANARAVDQDPMTEEEIANMPARFPHYGAVPDAN</sequence>
<reference evidence="2" key="1">
    <citation type="submission" date="2011-12" db="EMBL/GenBank/DDBJ databases">
        <authorList>
            <consortium name="The Broad Institute Genome Sequencing Platform"/>
            <person name="Russ C."/>
            <person name="Tyler B."/>
            <person name="Panabieres F."/>
            <person name="Shan W."/>
            <person name="Tripathy S."/>
            <person name="Grunwald N."/>
            <person name="Machado M."/>
            <person name="Young S.K."/>
            <person name="Zeng Q."/>
            <person name="Gargeya S."/>
            <person name="Fitzgerald M."/>
            <person name="Haas B."/>
            <person name="Abouelleil A."/>
            <person name="Alvarado L."/>
            <person name="Arachchi H.M."/>
            <person name="Berlin A."/>
            <person name="Chapman S.B."/>
            <person name="Gearin G."/>
            <person name="Goldberg J."/>
            <person name="Griggs A."/>
            <person name="Gujja S."/>
            <person name="Hansen M."/>
            <person name="Heiman D."/>
            <person name="Howarth C."/>
            <person name="Larimer J."/>
            <person name="Lui A."/>
            <person name="MacDonald P.J.P."/>
            <person name="McCowen C."/>
            <person name="Montmayeur A."/>
            <person name="Murphy C."/>
            <person name="Neiman D."/>
            <person name="Pearson M."/>
            <person name="Priest M."/>
            <person name="Roberts A."/>
            <person name="Saif S."/>
            <person name="Shea T."/>
            <person name="Sisk P."/>
            <person name="Stolte C."/>
            <person name="Sykes S."/>
            <person name="Wortman J."/>
            <person name="Nusbaum C."/>
            <person name="Birren B."/>
        </authorList>
    </citation>
    <scope>NUCLEOTIDE SEQUENCE [LARGE SCALE GENOMIC DNA]</scope>
    <source>
        <strain evidence="2">INRA-310</strain>
    </source>
</reference>
<dbReference type="EMBL" id="KI669571">
    <property type="protein sequence ID" value="ETN15024.1"/>
    <property type="molecule type" value="Genomic_DNA"/>
</dbReference>
<gene>
    <name evidence="1" type="ORF">PPTG_07243</name>
</gene>
<evidence type="ECO:0000313" key="1">
    <source>
        <dbReference type="EMBL" id="ETN15024.1"/>
    </source>
</evidence>
<dbReference type="AlphaFoldDB" id="W2QR95"/>
<reference evidence="1 2" key="2">
    <citation type="submission" date="2013-11" db="EMBL/GenBank/DDBJ databases">
        <title>The Genome Sequence of Phytophthora parasitica INRA-310.</title>
        <authorList>
            <consortium name="The Broad Institute Genomics Platform"/>
            <person name="Russ C."/>
            <person name="Tyler B."/>
            <person name="Panabieres F."/>
            <person name="Shan W."/>
            <person name="Tripathy S."/>
            <person name="Grunwald N."/>
            <person name="Machado M."/>
            <person name="Johnson C.S."/>
            <person name="Arredondo F."/>
            <person name="Hong C."/>
            <person name="Coffey M."/>
            <person name="Young S.K."/>
            <person name="Zeng Q."/>
            <person name="Gargeya S."/>
            <person name="Fitzgerald M."/>
            <person name="Abouelleil A."/>
            <person name="Alvarado L."/>
            <person name="Chapman S.B."/>
            <person name="Gainer-Dewar J."/>
            <person name="Goldberg J."/>
            <person name="Griggs A."/>
            <person name="Gujja S."/>
            <person name="Hansen M."/>
            <person name="Howarth C."/>
            <person name="Imamovic A."/>
            <person name="Ireland A."/>
            <person name="Larimer J."/>
            <person name="McCowan C."/>
            <person name="Murphy C."/>
            <person name="Pearson M."/>
            <person name="Poon T.W."/>
            <person name="Priest M."/>
            <person name="Roberts A."/>
            <person name="Saif S."/>
            <person name="Shea T."/>
            <person name="Sykes S."/>
            <person name="Wortman J."/>
            <person name="Nusbaum C."/>
            <person name="Birren B."/>
        </authorList>
    </citation>
    <scope>NUCLEOTIDE SEQUENCE [LARGE SCALE GENOMIC DNA]</scope>
    <source>
        <strain evidence="1 2">INRA-310</strain>
    </source>
</reference>
<protein>
    <submittedName>
        <fullName evidence="1">Uncharacterized protein</fullName>
    </submittedName>
</protein>
<proteinExistence type="predicted"/>
<dbReference type="GeneID" id="20177144"/>
<name>W2QR95_PHYN3</name>
<dbReference type="Proteomes" id="UP000018817">
    <property type="component" value="Unassembled WGS sequence"/>
</dbReference>
<dbReference type="VEuPathDB" id="FungiDB:PPTG_07243"/>
<evidence type="ECO:0000313" key="2">
    <source>
        <dbReference type="Proteomes" id="UP000018817"/>
    </source>
</evidence>
<accession>W2QR95</accession>